<evidence type="ECO:0000313" key="6">
    <source>
        <dbReference type="Proteomes" id="UP000823388"/>
    </source>
</evidence>
<dbReference type="Gene3D" id="3.40.395.10">
    <property type="entry name" value="Adenoviral Proteinase, Chain A"/>
    <property type="match status" value="1"/>
</dbReference>
<proteinExistence type="inferred from homology"/>
<dbReference type="Pfam" id="PF02902">
    <property type="entry name" value="Peptidase_C48"/>
    <property type="match status" value="1"/>
</dbReference>
<dbReference type="InterPro" id="IPR003653">
    <property type="entry name" value="Peptidase_C48_C"/>
</dbReference>
<dbReference type="PROSITE" id="PS50600">
    <property type="entry name" value="ULP_PROTEASE"/>
    <property type="match status" value="1"/>
</dbReference>
<comment type="caution">
    <text evidence="5">The sequence shown here is derived from an EMBL/GenBank/DDBJ whole genome shotgun (WGS) entry which is preliminary data.</text>
</comment>
<keyword evidence="2" id="KW-0645">Protease</keyword>
<keyword evidence="6" id="KW-1185">Reference proteome</keyword>
<keyword evidence="3" id="KW-0378">Hydrolase</keyword>
<dbReference type="EMBL" id="CM029046">
    <property type="protein sequence ID" value="KAG2589699.1"/>
    <property type="molecule type" value="Genomic_DNA"/>
</dbReference>
<dbReference type="Proteomes" id="UP000823388">
    <property type="component" value="Chromosome 5N"/>
</dbReference>
<evidence type="ECO:0000259" key="4">
    <source>
        <dbReference type="PROSITE" id="PS50600"/>
    </source>
</evidence>
<evidence type="ECO:0000256" key="1">
    <source>
        <dbReference type="ARBA" id="ARBA00005234"/>
    </source>
</evidence>
<feature type="domain" description="Ubiquitin-like protease family profile" evidence="4">
    <location>
        <begin position="40"/>
        <end position="253"/>
    </location>
</feature>
<accession>A0A8T0RZC1</accession>
<evidence type="ECO:0000313" key="5">
    <source>
        <dbReference type="EMBL" id="KAG2589699.1"/>
    </source>
</evidence>
<dbReference type="SUPFAM" id="SSF54001">
    <property type="entry name" value="Cysteine proteinases"/>
    <property type="match status" value="1"/>
</dbReference>
<comment type="similarity">
    <text evidence="1">Belongs to the peptidase C48 family.</text>
</comment>
<gene>
    <name evidence="5" type="ORF">PVAP13_5NG373862</name>
</gene>
<sequence>MGSSTIDKKKRKKRAAIPSAHVNSPVKIKLTDEMELSYIKYVRSQNIDPIENDPSPTFVSIAGFECSYDSFRLSLQPRGFVSNDLMAVFVQYFNDDHKLNTENIYDRNKVAFTPFLVEKLMLDPKTYIPESNEPELTRINEQMDIANADLLLFPLILNEHWILICINYLVKKVHFFDPAIRASNSESVLPANSIKFATNNVVINFQRTCKVAEIFDRDLQNYELQVPRCPKHSNSPFQKFDSGIFAMLLMYNWNGSVIKIFDHTEATKFRKLIAYKLMNSDLNEAAIKNNQTEDQP</sequence>
<dbReference type="GO" id="GO:0008234">
    <property type="term" value="F:cysteine-type peptidase activity"/>
    <property type="evidence" value="ECO:0007669"/>
    <property type="project" value="InterPro"/>
</dbReference>
<protein>
    <recommendedName>
        <fullName evidence="4">Ubiquitin-like protease family profile domain-containing protein</fullName>
    </recommendedName>
</protein>
<organism evidence="5 6">
    <name type="scientific">Panicum virgatum</name>
    <name type="common">Blackwell switchgrass</name>
    <dbReference type="NCBI Taxonomy" id="38727"/>
    <lineage>
        <taxon>Eukaryota</taxon>
        <taxon>Viridiplantae</taxon>
        <taxon>Streptophyta</taxon>
        <taxon>Embryophyta</taxon>
        <taxon>Tracheophyta</taxon>
        <taxon>Spermatophyta</taxon>
        <taxon>Magnoliopsida</taxon>
        <taxon>Liliopsida</taxon>
        <taxon>Poales</taxon>
        <taxon>Poaceae</taxon>
        <taxon>PACMAD clade</taxon>
        <taxon>Panicoideae</taxon>
        <taxon>Panicodae</taxon>
        <taxon>Paniceae</taxon>
        <taxon>Panicinae</taxon>
        <taxon>Panicum</taxon>
        <taxon>Panicum sect. Hiantes</taxon>
    </lineage>
</organism>
<evidence type="ECO:0000256" key="2">
    <source>
        <dbReference type="ARBA" id="ARBA00022670"/>
    </source>
</evidence>
<reference evidence="5" key="1">
    <citation type="submission" date="2020-05" db="EMBL/GenBank/DDBJ databases">
        <title>WGS assembly of Panicum virgatum.</title>
        <authorList>
            <person name="Lovell J.T."/>
            <person name="Jenkins J."/>
            <person name="Shu S."/>
            <person name="Juenger T.E."/>
            <person name="Schmutz J."/>
        </authorList>
    </citation>
    <scope>NUCLEOTIDE SEQUENCE</scope>
    <source>
        <strain evidence="5">AP13</strain>
    </source>
</reference>
<dbReference type="AlphaFoldDB" id="A0A8T0RZC1"/>
<dbReference type="GO" id="GO:0006508">
    <property type="term" value="P:proteolysis"/>
    <property type="evidence" value="ECO:0007669"/>
    <property type="project" value="UniProtKB-KW"/>
</dbReference>
<name>A0A8T0RZC1_PANVG</name>
<evidence type="ECO:0000256" key="3">
    <source>
        <dbReference type="ARBA" id="ARBA00022801"/>
    </source>
</evidence>
<dbReference type="InterPro" id="IPR038765">
    <property type="entry name" value="Papain-like_cys_pep_sf"/>
</dbReference>